<dbReference type="InterPro" id="IPR045455">
    <property type="entry name" value="NrS-1_pol-like_helicase"/>
</dbReference>
<comment type="caution">
    <text evidence="5">The sequence shown here is derived from an EMBL/GenBank/DDBJ whole genome shotgun (WGS) entry which is preliminary data.</text>
</comment>
<proteinExistence type="predicted"/>
<reference evidence="5" key="1">
    <citation type="submission" date="2019-08" db="EMBL/GenBank/DDBJ databases">
        <authorList>
            <person name="Kucharzyk K."/>
            <person name="Murdoch R.W."/>
            <person name="Higgins S."/>
            <person name="Loffler F."/>
        </authorList>
    </citation>
    <scope>NUCLEOTIDE SEQUENCE</scope>
</reference>
<evidence type="ECO:0000256" key="3">
    <source>
        <dbReference type="ARBA" id="ARBA00022840"/>
    </source>
</evidence>
<sequence>MTFSEAALREVEALKKENEKAKKNSYFGRTPLDLHQAVYDIGSRDMGVALNMVKELNEISPVWFSCRLEAIGDKGDEFKIVTSFSHEKLGDMIINLSKILRIPKLLEGALYEGKKGAWRYFGKNELTTFTEKTALEELQAWGYYQQKYISEVSRYTKQKAYNPSYSNTSPFEESAPELVVFKNGTYNMLTDEMKPHDYKDYILTSFNYELDMSGKETPHTNKFFEEFFGENALFMRQFLGYLFYRSYSPAPDMVFLYGQGGEGKSSFLNMVTNFYLGVENVSALTPEQIGERFSVVDLLGRCANICGDIDSDYLSTTAVLKRVTGGDNIKGEFKGIQGFNFLSYAKLFFSMNEFFHFKDMSTGFSSRLTVVPIVVGDQRLPENNFWDNHDTDLIKEEAPAFVYSCMREFRKVFNGKKALFAKSKSMEKTKTDWLFDNDRIAQFLFEATEILKGDERGEIASTVYSEYKAFCRFNGFLPKSAKELTSYLIKKGITKNKSSNAFNDGGTRLDRYIGLKLTETYLEKM</sequence>
<evidence type="ECO:0000259" key="4">
    <source>
        <dbReference type="PROSITE" id="PS51206"/>
    </source>
</evidence>
<dbReference type="AlphaFoldDB" id="A0A644YBR8"/>
<dbReference type="GO" id="GO:0005524">
    <property type="term" value="F:ATP binding"/>
    <property type="evidence" value="ECO:0007669"/>
    <property type="project" value="UniProtKB-KW"/>
</dbReference>
<dbReference type="SUPFAM" id="SSF52540">
    <property type="entry name" value="P-loop containing nucleoside triphosphate hydrolases"/>
    <property type="match status" value="1"/>
</dbReference>
<keyword evidence="2" id="KW-0378">Hydrolase</keyword>
<protein>
    <recommendedName>
        <fullName evidence="4">SF3 helicase domain-containing protein</fullName>
    </recommendedName>
</protein>
<dbReference type="GO" id="GO:0016787">
    <property type="term" value="F:hydrolase activity"/>
    <property type="evidence" value="ECO:0007669"/>
    <property type="project" value="UniProtKB-KW"/>
</dbReference>
<gene>
    <name evidence="5" type="ORF">SDC9_71842</name>
</gene>
<evidence type="ECO:0000313" key="5">
    <source>
        <dbReference type="EMBL" id="MPM25351.1"/>
    </source>
</evidence>
<keyword evidence="3" id="KW-0067">ATP-binding</keyword>
<dbReference type="NCBIfam" id="TIGR01613">
    <property type="entry name" value="primase_Cterm"/>
    <property type="match status" value="1"/>
</dbReference>
<keyword evidence="1" id="KW-0547">Nucleotide-binding</keyword>
<name>A0A644YBR8_9ZZZZ</name>
<dbReference type="PANTHER" id="PTHR35372:SF2">
    <property type="entry name" value="SF3 HELICASE DOMAIN-CONTAINING PROTEIN"/>
    <property type="match status" value="1"/>
</dbReference>
<dbReference type="PANTHER" id="PTHR35372">
    <property type="entry name" value="ATP BINDING PROTEIN-RELATED"/>
    <property type="match status" value="1"/>
</dbReference>
<feature type="domain" description="SF3 helicase" evidence="4">
    <location>
        <begin position="230"/>
        <end position="395"/>
    </location>
</feature>
<dbReference type="InterPro" id="IPR014015">
    <property type="entry name" value="Helicase_SF3_DNA-vir"/>
</dbReference>
<evidence type="ECO:0000256" key="2">
    <source>
        <dbReference type="ARBA" id="ARBA00022801"/>
    </source>
</evidence>
<dbReference type="InterPro" id="IPR014818">
    <property type="entry name" value="Phage/plasmid_primase_P4_C"/>
</dbReference>
<evidence type="ECO:0000256" key="1">
    <source>
        <dbReference type="ARBA" id="ARBA00022741"/>
    </source>
</evidence>
<dbReference type="InterPro" id="IPR006500">
    <property type="entry name" value="Helicase_put_C_phage/plasmid"/>
</dbReference>
<dbReference type="InterPro" id="IPR027417">
    <property type="entry name" value="P-loop_NTPase"/>
</dbReference>
<dbReference type="Pfam" id="PF08706">
    <property type="entry name" value="D5_N"/>
    <property type="match status" value="1"/>
</dbReference>
<dbReference type="Gene3D" id="3.40.50.300">
    <property type="entry name" value="P-loop containing nucleotide triphosphate hydrolases"/>
    <property type="match status" value="1"/>
</dbReference>
<dbReference type="EMBL" id="VSSQ01004476">
    <property type="protein sequence ID" value="MPM25351.1"/>
    <property type="molecule type" value="Genomic_DNA"/>
</dbReference>
<organism evidence="5">
    <name type="scientific">bioreactor metagenome</name>
    <dbReference type="NCBI Taxonomy" id="1076179"/>
    <lineage>
        <taxon>unclassified sequences</taxon>
        <taxon>metagenomes</taxon>
        <taxon>ecological metagenomes</taxon>
    </lineage>
</organism>
<dbReference type="InterPro" id="IPR051620">
    <property type="entry name" value="ORF904-like_C"/>
</dbReference>
<dbReference type="PROSITE" id="PS51206">
    <property type="entry name" value="SF3_HELICASE_1"/>
    <property type="match status" value="1"/>
</dbReference>
<dbReference type="Pfam" id="PF19263">
    <property type="entry name" value="DUF5906"/>
    <property type="match status" value="1"/>
</dbReference>
<accession>A0A644YBR8</accession>